<evidence type="ECO:0000256" key="1">
    <source>
        <dbReference type="SAM" id="Phobius"/>
    </source>
</evidence>
<protein>
    <submittedName>
        <fullName evidence="2">Uncharacterized protein</fullName>
    </submittedName>
</protein>
<name>A0A662ZCU8_9GAMM</name>
<keyword evidence="3" id="KW-1185">Reference proteome</keyword>
<organism evidence="2 3">
    <name type="scientific">Succinivibrio dextrinosolvens</name>
    <dbReference type="NCBI Taxonomy" id="83771"/>
    <lineage>
        <taxon>Bacteria</taxon>
        <taxon>Pseudomonadati</taxon>
        <taxon>Pseudomonadota</taxon>
        <taxon>Gammaproteobacteria</taxon>
        <taxon>Aeromonadales</taxon>
        <taxon>Succinivibrionaceae</taxon>
        <taxon>Succinivibrio</taxon>
    </lineage>
</organism>
<keyword evidence="1" id="KW-0812">Transmembrane</keyword>
<dbReference type="OrthoDB" id="1863318at2"/>
<dbReference type="RefSeq" id="WP_074840621.1">
    <property type="nucleotide sequence ID" value="NZ_CP047056.1"/>
</dbReference>
<feature type="transmembrane region" description="Helical" evidence="1">
    <location>
        <begin position="65"/>
        <end position="84"/>
    </location>
</feature>
<evidence type="ECO:0000313" key="2">
    <source>
        <dbReference type="EMBL" id="SFK08667.1"/>
    </source>
</evidence>
<proteinExistence type="predicted"/>
<dbReference type="AlphaFoldDB" id="A0A662ZCU8"/>
<dbReference type="PROSITE" id="PS51257">
    <property type="entry name" value="PROKAR_LIPOPROTEIN"/>
    <property type="match status" value="1"/>
</dbReference>
<reference evidence="2 3" key="1">
    <citation type="submission" date="2016-10" db="EMBL/GenBank/DDBJ databases">
        <authorList>
            <person name="Varghese N."/>
            <person name="Submissions S."/>
        </authorList>
    </citation>
    <scope>NUCLEOTIDE SEQUENCE [LARGE SCALE GENOMIC DNA]</scope>
    <source>
        <strain evidence="2 3">22B</strain>
    </source>
</reference>
<sequence>MYFFNSKKQFKAYFLIIAFISFSCFFNFYKTSFAAHHCGHEDHCVICASLHLINNEFPTPLGASLNNNFLLFTIGIFLYTAILYKKTVIRATPVSNRVKKSE</sequence>
<dbReference type="Proteomes" id="UP000243374">
    <property type="component" value="Unassembled WGS sequence"/>
</dbReference>
<keyword evidence="1" id="KW-0472">Membrane</keyword>
<gene>
    <name evidence="2" type="ORF">SAMN04487865_10239</name>
</gene>
<dbReference type="EMBL" id="FOSF01000023">
    <property type="protein sequence ID" value="SFK08667.1"/>
    <property type="molecule type" value="Genomic_DNA"/>
</dbReference>
<accession>A0A662ZCU8</accession>
<keyword evidence="1" id="KW-1133">Transmembrane helix</keyword>
<evidence type="ECO:0000313" key="3">
    <source>
        <dbReference type="Proteomes" id="UP000243374"/>
    </source>
</evidence>
<feature type="transmembrane region" description="Helical" evidence="1">
    <location>
        <begin position="12"/>
        <end position="29"/>
    </location>
</feature>